<protein>
    <submittedName>
        <fullName evidence="1">Uncharacterized protein</fullName>
    </submittedName>
</protein>
<comment type="caution">
    <text evidence="1">The sequence shown here is derived from an EMBL/GenBank/DDBJ whole genome shotgun (WGS) entry which is preliminary data.</text>
</comment>
<organism evidence="1 2">
    <name type="scientific">Tetraparma gracilis</name>
    <dbReference type="NCBI Taxonomy" id="2962635"/>
    <lineage>
        <taxon>Eukaryota</taxon>
        <taxon>Sar</taxon>
        <taxon>Stramenopiles</taxon>
        <taxon>Ochrophyta</taxon>
        <taxon>Bolidophyceae</taxon>
        <taxon>Parmales</taxon>
        <taxon>Triparmaceae</taxon>
        <taxon>Tetraparma</taxon>
    </lineage>
</organism>
<evidence type="ECO:0000313" key="1">
    <source>
        <dbReference type="EMBL" id="GMI23756.1"/>
    </source>
</evidence>
<dbReference type="EMBL" id="BRYB01001350">
    <property type="protein sequence ID" value="GMI23756.1"/>
    <property type="molecule type" value="Genomic_DNA"/>
</dbReference>
<proteinExistence type="predicted"/>
<name>A0ABQ6MDF8_9STRA</name>
<evidence type="ECO:0000313" key="2">
    <source>
        <dbReference type="Proteomes" id="UP001165060"/>
    </source>
</evidence>
<accession>A0ABQ6MDF8</accession>
<keyword evidence="2" id="KW-1185">Reference proteome</keyword>
<sequence length="120" mass="12932">MPLAVQIAYGNFWRRSLLKCGQSTDAITDLLGLGHPEVTTLEQRAEVIVCFLAHPNKSPADFVNNGVALAKLQAAQAAQAAPAATTQFFYKFGREPVAEQTGAPTRARRASVFQGMNVDN</sequence>
<reference evidence="1 2" key="1">
    <citation type="journal article" date="2023" name="Commun. Biol.">
        <title>Genome analysis of Parmales, the sister group of diatoms, reveals the evolutionary specialization of diatoms from phago-mixotrophs to photoautotrophs.</title>
        <authorList>
            <person name="Ban H."/>
            <person name="Sato S."/>
            <person name="Yoshikawa S."/>
            <person name="Yamada K."/>
            <person name="Nakamura Y."/>
            <person name="Ichinomiya M."/>
            <person name="Sato N."/>
            <person name="Blanc-Mathieu R."/>
            <person name="Endo H."/>
            <person name="Kuwata A."/>
            <person name="Ogata H."/>
        </authorList>
    </citation>
    <scope>NUCLEOTIDE SEQUENCE [LARGE SCALE GENOMIC DNA]</scope>
</reference>
<dbReference type="Proteomes" id="UP001165060">
    <property type="component" value="Unassembled WGS sequence"/>
</dbReference>
<gene>
    <name evidence="1" type="ORF">TeGR_g6999</name>
</gene>